<evidence type="ECO:0000256" key="3">
    <source>
        <dbReference type="ARBA" id="ARBA00022771"/>
    </source>
</evidence>
<dbReference type="AlphaFoldDB" id="A0A8J5Y350"/>
<name>A0A8J5Y350_9ROSI</name>
<keyword evidence="6" id="KW-0804">Transcription</keyword>
<keyword evidence="3 8" id="KW-0863">Zinc-finger</keyword>
<sequence length="265" mass="29991">MHSSLTSYINLYPNSSFLPLQTLICFLVFKSIKKKKNMEQAQYLMLMKRRPFLKSHFQVSINSLSETWEEKAFAEDAAGSLGGCVWPPRSYTCSFCRREFKSAQALGGHMNVHRRDRAKLKQSLSPKNEVVSNQNQNPNPLKPSDPKSPHPATDLAHSFSSSRVSASSKNFGTCSFVQGQHQGLLSSYDDEIINCKRRKIAVSTTLPFLVPKEKCYSSLQWQVLGVKPAVAGSMEELDLELRLGVQPKVKSWNMDQRDCKRMELL</sequence>
<keyword evidence="12" id="KW-1185">Reference proteome</keyword>
<evidence type="ECO:0000256" key="8">
    <source>
        <dbReference type="PROSITE-ProRule" id="PRU00042"/>
    </source>
</evidence>
<accession>A0A8J5Y350</accession>
<keyword evidence="2" id="KW-0479">Metal-binding</keyword>
<gene>
    <name evidence="11" type="ORF">CXB51_035933</name>
</gene>
<dbReference type="OrthoDB" id="1708403at2759"/>
<dbReference type="InterPro" id="IPR036236">
    <property type="entry name" value="Znf_C2H2_sf"/>
</dbReference>
<evidence type="ECO:0000256" key="1">
    <source>
        <dbReference type="ARBA" id="ARBA00004123"/>
    </source>
</evidence>
<evidence type="ECO:0000256" key="2">
    <source>
        <dbReference type="ARBA" id="ARBA00022723"/>
    </source>
</evidence>
<evidence type="ECO:0000256" key="4">
    <source>
        <dbReference type="ARBA" id="ARBA00022833"/>
    </source>
</evidence>
<keyword evidence="7" id="KW-0539">Nucleus</keyword>
<proteinExistence type="predicted"/>
<evidence type="ECO:0000256" key="7">
    <source>
        <dbReference type="ARBA" id="ARBA00023242"/>
    </source>
</evidence>
<comment type="subcellular location">
    <subcellularLocation>
        <location evidence="1">Nucleus</location>
    </subcellularLocation>
</comment>
<evidence type="ECO:0000256" key="6">
    <source>
        <dbReference type="ARBA" id="ARBA00023163"/>
    </source>
</evidence>
<dbReference type="SMART" id="SM00355">
    <property type="entry name" value="ZnF_C2H2"/>
    <property type="match status" value="1"/>
</dbReference>
<dbReference type="PROSITE" id="PS00028">
    <property type="entry name" value="ZINC_FINGER_C2H2_1"/>
    <property type="match status" value="1"/>
</dbReference>
<reference evidence="11 12" key="1">
    <citation type="journal article" date="2021" name="bioRxiv">
        <title>The Gossypium anomalum genome as a resource for cotton improvement and evolutionary analysis of hybrid incompatibility.</title>
        <authorList>
            <person name="Grover C.E."/>
            <person name="Yuan D."/>
            <person name="Arick M.A."/>
            <person name="Miller E.R."/>
            <person name="Hu G."/>
            <person name="Peterson D.G."/>
            <person name="Wendel J.F."/>
            <person name="Udall J.A."/>
        </authorList>
    </citation>
    <scope>NUCLEOTIDE SEQUENCE [LARGE SCALE GENOMIC DNA]</scope>
    <source>
        <strain evidence="11">JFW-Udall</strain>
        <tissue evidence="11">Leaf</tissue>
    </source>
</reference>
<dbReference type="PANTHER" id="PTHR45801">
    <property type="entry name" value="OS07G0101800 PROTEIN"/>
    <property type="match status" value="1"/>
</dbReference>
<dbReference type="EMBL" id="JAHUZN010000013">
    <property type="protein sequence ID" value="KAG8473777.1"/>
    <property type="molecule type" value="Genomic_DNA"/>
</dbReference>
<feature type="compositionally biased region" description="Basic residues" evidence="9">
    <location>
        <begin position="111"/>
        <end position="120"/>
    </location>
</feature>
<dbReference type="GO" id="GO:0005634">
    <property type="term" value="C:nucleus"/>
    <property type="evidence" value="ECO:0007669"/>
    <property type="project" value="UniProtKB-SubCell"/>
</dbReference>
<feature type="domain" description="C2H2-type" evidence="10">
    <location>
        <begin position="91"/>
        <end position="118"/>
    </location>
</feature>
<dbReference type="PANTHER" id="PTHR45801:SF94">
    <property type="entry name" value="ZINC FINGER PROTEIN 10"/>
    <property type="match status" value="1"/>
</dbReference>
<dbReference type="Gene3D" id="3.30.160.60">
    <property type="entry name" value="Classic Zinc Finger"/>
    <property type="match status" value="1"/>
</dbReference>
<dbReference type="Proteomes" id="UP000701853">
    <property type="component" value="Chromosome 13"/>
</dbReference>
<keyword evidence="5" id="KW-0805">Transcription regulation</keyword>
<dbReference type="GO" id="GO:0008270">
    <property type="term" value="F:zinc ion binding"/>
    <property type="evidence" value="ECO:0007669"/>
    <property type="project" value="UniProtKB-KW"/>
</dbReference>
<feature type="compositionally biased region" description="Polar residues" evidence="9">
    <location>
        <begin position="122"/>
        <end position="139"/>
    </location>
</feature>
<dbReference type="Pfam" id="PF13912">
    <property type="entry name" value="zf-C2H2_6"/>
    <property type="match status" value="1"/>
</dbReference>
<protein>
    <recommendedName>
        <fullName evidence="10">C2H2-type domain-containing protein</fullName>
    </recommendedName>
</protein>
<evidence type="ECO:0000256" key="9">
    <source>
        <dbReference type="SAM" id="MobiDB-lite"/>
    </source>
</evidence>
<dbReference type="InterPro" id="IPR013087">
    <property type="entry name" value="Znf_C2H2_type"/>
</dbReference>
<organism evidence="11 12">
    <name type="scientific">Gossypium anomalum</name>
    <dbReference type="NCBI Taxonomy" id="47600"/>
    <lineage>
        <taxon>Eukaryota</taxon>
        <taxon>Viridiplantae</taxon>
        <taxon>Streptophyta</taxon>
        <taxon>Embryophyta</taxon>
        <taxon>Tracheophyta</taxon>
        <taxon>Spermatophyta</taxon>
        <taxon>Magnoliopsida</taxon>
        <taxon>eudicotyledons</taxon>
        <taxon>Gunneridae</taxon>
        <taxon>Pentapetalae</taxon>
        <taxon>rosids</taxon>
        <taxon>malvids</taxon>
        <taxon>Malvales</taxon>
        <taxon>Malvaceae</taxon>
        <taxon>Malvoideae</taxon>
        <taxon>Gossypium</taxon>
    </lineage>
</organism>
<dbReference type="InterPro" id="IPR052426">
    <property type="entry name" value="Plant_dev_regulator"/>
</dbReference>
<dbReference type="SUPFAM" id="SSF57667">
    <property type="entry name" value="beta-beta-alpha zinc fingers"/>
    <property type="match status" value="1"/>
</dbReference>
<evidence type="ECO:0000313" key="12">
    <source>
        <dbReference type="Proteomes" id="UP000701853"/>
    </source>
</evidence>
<evidence type="ECO:0000259" key="10">
    <source>
        <dbReference type="PROSITE" id="PS50157"/>
    </source>
</evidence>
<evidence type="ECO:0000313" key="11">
    <source>
        <dbReference type="EMBL" id="KAG8473777.1"/>
    </source>
</evidence>
<keyword evidence="4" id="KW-0862">Zinc</keyword>
<feature type="region of interest" description="Disordered" evidence="9">
    <location>
        <begin position="107"/>
        <end position="159"/>
    </location>
</feature>
<comment type="caution">
    <text evidence="11">The sequence shown here is derived from an EMBL/GenBank/DDBJ whole genome shotgun (WGS) entry which is preliminary data.</text>
</comment>
<evidence type="ECO:0000256" key="5">
    <source>
        <dbReference type="ARBA" id="ARBA00023015"/>
    </source>
</evidence>
<dbReference type="PROSITE" id="PS50157">
    <property type="entry name" value="ZINC_FINGER_C2H2_2"/>
    <property type="match status" value="1"/>
</dbReference>